<dbReference type="Pfam" id="PF00464">
    <property type="entry name" value="SHMT"/>
    <property type="match status" value="1"/>
</dbReference>
<comment type="caution">
    <text evidence="7">The sequence shown here is derived from an EMBL/GenBank/DDBJ whole genome shotgun (WGS) entry which is preliminary data.</text>
</comment>
<dbReference type="GO" id="GO:0035999">
    <property type="term" value="P:tetrahydrofolate interconversion"/>
    <property type="evidence" value="ECO:0007669"/>
    <property type="project" value="InterPro"/>
</dbReference>
<organism evidence="7">
    <name type="scientific">marine sediment metagenome</name>
    <dbReference type="NCBI Taxonomy" id="412755"/>
    <lineage>
        <taxon>unclassified sequences</taxon>
        <taxon>metagenomes</taxon>
        <taxon>ecological metagenomes</taxon>
    </lineage>
</organism>
<dbReference type="CDD" id="cd00378">
    <property type="entry name" value="SHMT"/>
    <property type="match status" value="1"/>
</dbReference>
<dbReference type="PIRSF" id="PIRSF000412">
    <property type="entry name" value="SHMT"/>
    <property type="match status" value="1"/>
</dbReference>
<gene>
    <name evidence="7" type="ORF">LCGC14_1013420</name>
</gene>
<keyword evidence="3" id="KW-0963">Cytoplasm</keyword>
<name>A0A0F9MZK0_9ZZZZ</name>
<dbReference type="PANTHER" id="PTHR11680:SF35">
    <property type="entry name" value="SERINE HYDROXYMETHYLTRANSFERASE 1"/>
    <property type="match status" value="1"/>
</dbReference>
<evidence type="ECO:0000256" key="1">
    <source>
        <dbReference type="ARBA" id="ARBA00001933"/>
    </source>
</evidence>
<dbReference type="FunFam" id="3.40.640.10:FF:000101">
    <property type="entry name" value="Serine hydroxymethyltransferase"/>
    <property type="match status" value="1"/>
</dbReference>
<evidence type="ECO:0000256" key="3">
    <source>
        <dbReference type="ARBA" id="ARBA00022490"/>
    </source>
</evidence>
<accession>A0A0F9MZK0</accession>
<sequence length="442" mass="49404">MNKKIVEIREFLKEHHELFKNAIPLIASENITSPAVDEACNSDFSHRYAEGWSGQRVYAGCEYIDKVEDICMDLTKEYFKCIHADVRPISGVVANLVMYNAFTSGNNGKMCCMSIVRGGHISHGPRFAKSGREIFGTAGTTRGINVEYLAFDNDEMNLNIDASAKVIREFEPELVLFGGSVFLFPHPVKELGDVAKEVGAYVGYDAAHVAGLIGSGFFQDPLREGVDAMTLSTHKTLPGPQHGTLISNREDLIETLRSCAFPALLSNHHLHNVAGLAIALAEMLEFGKEYHKNVIENAQALGQALYERGFKVLMEHKGFTKSHQIVVDITDFEKTIGLGGDIERHLEKANIILNRNLLPYDLTEGRHYQNPGGLRIGTSEVTRLGMGKSEMIDIAEFIRSLLIKKKAPKIVKNEISEFKKSFQEIKYCFQTTNKAYEYLNFY</sequence>
<feature type="domain" description="Serine hydroxymethyltransferase-like" evidence="6">
    <location>
        <begin position="6"/>
        <end position="398"/>
    </location>
</feature>
<dbReference type="InterPro" id="IPR039429">
    <property type="entry name" value="SHMT-like_dom"/>
</dbReference>
<dbReference type="InterPro" id="IPR001085">
    <property type="entry name" value="Ser_HO-MeTrfase"/>
</dbReference>
<dbReference type="InterPro" id="IPR015424">
    <property type="entry name" value="PyrdxlP-dep_Trfase"/>
</dbReference>
<evidence type="ECO:0000313" key="7">
    <source>
        <dbReference type="EMBL" id="KKN12735.1"/>
    </source>
</evidence>
<evidence type="ECO:0000256" key="5">
    <source>
        <dbReference type="ARBA" id="ARBA00022898"/>
    </source>
</evidence>
<dbReference type="Gene3D" id="3.40.640.10">
    <property type="entry name" value="Type I PLP-dependent aspartate aminotransferase-like (Major domain)"/>
    <property type="match status" value="1"/>
</dbReference>
<dbReference type="GO" id="GO:0004372">
    <property type="term" value="F:glycine hydroxymethyltransferase activity"/>
    <property type="evidence" value="ECO:0007669"/>
    <property type="project" value="InterPro"/>
</dbReference>
<reference evidence="7" key="1">
    <citation type="journal article" date="2015" name="Nature">
        <title>Complex archaea that bridge the gap between prokaryotes and eukaryotes.</title>
        <authorList>
            <person name="Spang A."/>
            <person name="Saw J.H."/>
            <person name="Jorgensen S.L."/>
            <person name="Zaremba-Niedzwiedzka K."/>
            <person name="Martijn J."/>
            <person name="Lind A.E."/>
            <person name="van Eijk R."/>
            <person name="Schleper C."/>
            <person name="Guy L."/>
            <person name="Ettema T.J."/>
        </authorList>
    </citation>
    <scope>NUCLEOTIDE SEQUENCE</scope>
</reference>
<dbReference type="InterPro" id="IPR049943">
    <property type="entry name" value="Ser_HO-MeTrfase-like"/>
</dbReference>
<keyword evidence="4" id="KW-0808">Transferase</keyword>
<dbReference type="GO" id="GO:0019264">
    <property type="term" value="P:glycine biosynthetic process from serine"/>
    <property type="evidence" value="ECO:0007669"/>
    <property type="project" value="InterPro"/>
</dbReference>
<dbReference type="SUPFAM" id="SSF53383">
    <property type="entry name" value="PLP-dependent transferases"/>
    <property type="match status" value="1"/>
</dbReference>
<keyword evidence="5" id="KW-0663">Pyridoxal phosphate</keyword>
<dbReference type="AlphaFoldDB" id="A0A0F9MZK0"/>
<dbReference type="GO" id="GO:0030170">
    <property type="term" value="F:pyridoxal phosphate binding"/>
    <property type="evidence" value="ECO:0007669"/>
    <property type="project" value="InterPro"/>
</dbReference>
<comment type="subunit">
    <text evidence="2">Homodimer.</text>
</comment>
<comment type="cofactor">
    <cofactor evidence="1">
        <name>pyridoxal 5'-phosphate</name>
        <dbReference type="ChEBI" id="CHEBI:597326"/>
    </cofactor>
</comment>
<protein>
    <recommendedName>
        <fullName evidence="6">Serine hydroxymethyltransferase-like domain-containing protein</fullName>
    </recommendedName>
</protein>
<evidence type="ECO:0000256" key="4">
    <source>
        <dbReference type="ARBA" id="ARBA00022679"/>
    </source>
</evidence>
<dbReference type="NCBIfam" id="NF000586">
    <property type="entry name" value="PRK00011.1"/>
    <property type="match status" value="1"/>
</dbReference>
<dbReference type="InterPro" id="IPR015421">
    <property type="entry name" value="PyrdxlP-dep_Trfase_major"/>
</dbReference>
<dbReference type="InterPro" id="IPR015422">
    <property type="entry name" value="PyrdxlP-dep_Trfase_small"/>
</dbReference>
<dbReference type="GO" id="GO:0005737">
    <property type="term" value="C:cytoplasm"/>
    <property type="evidence" value="ECO:0007669"/>
    <property type="project" value="TreeGrafter"/>
</dbReference>
<dbReference type="Gene3D" id="3.90.1150.10">
    <property type="entry name" value="Aspartate Aminotransferase, domain 1"/>
    <property type="match status" value="1"/>
</dbReference>
<evidence type="ECO:0000256" key="2">
    <source>
        <dbReference type="ARBA" id="ARBA00011738"/>
    </source>
</evidence>
<evidence type="ECO:0000259" key="6">
    <source>
        <dbReference type="Pfam" id="PF00464"/>
    </source>
</evidence>
<proteinExistence type="inferred from homology"/>
<dbReference type="PANTHER" id="PTHR11680">
    <property type="entry name" value="SERINE HYDROXYMETHYLTRANSFERASE"/>
    <property type="match status" value="1"/>
</dbReference>
<dbReference type="HAMAP" id="MF_00051">
    <property type="entry name" value="SHMT"/>
    <property type="match status" value="1"/>
</dbReference>
<dbReference type="EMBL" id="LAZR01003998">
    <property type="protein sequence ID" value="KKN12735.1"/>
    <property type="molecule type" value="Genomic_DNA"/>
</dbReference>